<evidence type="ECO:0000256" key="1">
    <source>
        <dbReference type="ARBA" id="ARBA00004533"/>
    </source>
</evidence>
<evidence type="ECO:0000313" key="8">
    <source>
        <dbReference type="Proteomes" id="UP000218890"/>
    </source>
</evidence>
<proteinExistence type="predicted"/>
<evidence type="ECO:0000256" key="5">
    <source>
        <dbReference type="ARBA" id="ARBA00023136"/>
    </source>
</evidence>
<dbReference type="CDD" id="cd07984">
    <property type="entry name" value="LPLAT_LABLAT-like"/>
    <property type="match status" value="1"/>
</dbReference>
<dbReference type="PANTHER" id="PTHR30606">
    <property type="entry name" value="LIPID A BIOSYNTHESIS LAUROYL ACYLTRANSFERASE"/>
    <property type="match status" value="1"/>
</dbReference>
<sequence length="261" mass="29608">MLLWALVSKRRHIVRTNIELAFADWPTNKQRELERRHFRSASRGMLEGALAWWTPGDKLSPYYTIEGLENLEKARRYGRGVILLMPHYTSMEMCGKIIGLHVADFYPTYKPAKDAAFNAAMLKARSTGVAKPIASENMRAVLKVLKDNHVVSYSPDQDFGRESSVFAPFMGVQTSTLTVTARIARASAAPVVPLHCQRLAGNRWHVRLDPPLADFPSGDDHKDAASINAIIEEQVRRAPEQYLWLHRRFKTRPDPTEPSPY</sequence>
<dbReference type="AlphaFoldDB" id="A0A0X8X701"/>
<evidence type="ECO:0000256" key="4">
    <source>
        <dbReference type="ARBA" id="ARBA00022679"/>
    </source>
</evidence>
<keyword evidence="5" id="KW-0472">Membrane</keyword>
<dbReference type="EMBL" id="AP017372">
    <property type="protein sequence ID" value="BAU56790.2"/>
    <property type="molecule type" value="Genomic_DNA"/>
</dbReference>
<dbReference type="PANTHER" id="PTHR30606:SF9">
    <property type="entry name" value="LIPID A BIOSYNTHESIS LAUROYLTRANSFERASE"/>
    <property type="match status" value="1"/>
</dbReference>
<organism evidence="7 8">
    <name type="scientific">Halorhodospira halochloris</name>
    <name type="common">Ectothiorhodospira halochloris</name>
    <dbReference type="NCBI Taxonomy" id="1052"/>
    <lineage>
        <taxon>Bacteria</taxon>
        <taxon>Pseudomonadati</taxon>
        <taxon>Pseudomonadota</taxon>
        <taxon>Gammaproteobacteria</taxon>
        <taxon>Chromatiales</taxon>
        <taxon>Ectothiorhodospiraceae</taxon>
        <taxon>Halorhodospira</taxon>
    </lineage>
</organism>
<evidence type="ECO:0000313" key="7">
    <source>
        <dbReference type="EMBL" id="BAU56790.2"/>
    </source>
</evidence>
<gene>
    <name evidence="7" type="primary">lpxL_1</name>
    <name evidence="7" type="ORF">HH1059_01180</name>
</gene>
<evidence type="ECO:0000256" key="6">
    <source>
        <dbReference type="ARBA" id="ARBA00023315"/>
    </source>
</evidence>
<name>A0A0X8X701_HALHR</name>
<reference evidence="7" key="1">
    <citation type="submission" date="2016-02" db="EMBL/GenBank/DDBJ databases">
        <title>Halorhodospira halochloris DSM-1059 complete genome, version 2.</title>
        <authorList>
            <person name="Tsukatani Y."/>
        </authorList>
    </citation>
    <scope>NUCLEOTIDE SEQUENCE</scope>
    <source>
        <strain evidence="7">DSM 1059</strain>
    </source>
</reference>
<keyword evidence="3" id="KW-0997">Cell inner membrane</keyword>
<dbReference type="PIRSF" id="PIRSF026649">
    <property type="entry name" value="MsbB"/>
    <property type="match status" value="1"/>
</dbReference>
<evidence type="ECO:0000256" key="3">
    <source>
        <dbReference type="ARBA" id="ARBA00022519"/>
    </source>
</evidence>
<dbReference type="GO" id="GO:0016746">
    <property type="term" value="F:acyltransferase activity"/>
    <property type="evidence" value="ECO:0007669"/>
    <property type="project" value="UniProtKB-KW"/>
</dbReference>
<evidence type="ECO:0000256" key="2">
    <source>
        <dbReference type="ARBA" id="ARBA00022475"/>
    </source>
</evidence>
<keyword evidence="2" id="KW-1003">Cell membrane</keyword>
<dbReference type="Pfam" id="PF03279">
    <property type="entry name" value="Lip_A_acyltrans"/>
    <property type="match status" value="1"/>
</dbReference>
<protein>
    <submittedName>
        <fullName evidence="7">Lipid A biosynthesis lauroyl acyltransferase</fullName>
    </submittedName>
</protein>
<comment type="subcellular location">
    <subcellularLocation>
        <location evidence="1">Cell inner membrane</location>
    </subcellularLocation>
</comment>
<dbReference type="KEGG" id="hhk:HH1059_01180"/>
<dbReference type="GO" id="GO:0009247">
    <property type="term" value="P:glycolipid biosynthetic process"/>
    <property type="evidence" value="ECO:0007669"/>
    <property type="project" value="UniProtKB-ARBA"/>
</dbReference>
<dbReference type="Proteomes" id="UP000218890">
    <property type="component" value="Chromosome"/>
</dbReference>
<dbReference type="GO" id="GO:0005886">
    <property type="term" value="C:plasma membrane"/>
    <property type="evidence" value="ECO:0007669"/>
    <property type="project" value="UniProtKB-SubCell"/>
</dbReference>
<keyword evidence="4" id="KW-0808">Transferase</keyword>
<keyword evidence="8" id="KW-1185">Reference proteome</keyword>
<keyword evidence="6 7" id="KW-0012">Acyltransferase</keyword>
<dbReference type="InterPro" id="IPR004960">
    <property type="entry name" value="LipA_acyltrans"/>
</dbReference>
<accession>A0A0X8X701</accession>